<gene>
    <name evidence="1" type="ORF">GJL01_38</name>
</gene>
<dbReference type="EMBL" id="KY657202">
    <property type="protein sequence ID" value="ARB06663.1"/>
    <property type="molecule type" value="Genomic_DNA"/>
</dbReference>
<accession>A0A1V0DZ13</accession>
<protein>
    <submittedName>
        <fullName evidence="1">Uncharacterized protein</fullName>
    </submittedName>
</protein>
<name>A0A1V0DZ13_9CAUD</name>
<evidence type="ECO:0000313" key="1">
    <source>
        <dbReference type="EMBL" id="ARB06663.1"/>
    </source>
</evidence>
<evidence type="ECO:0000313" key="2">
    <source>
        <dbReference type="Proteomes" id="UP000222061"/>
    </source>
</evidence>
<reference evidence="2" key="1">
    <citation type="submission" date="2017-02" db="EMBL/GenBank/DDBJ databases">
        <authorList>
            <person name="Ge J."/>
            <person name="Han W."/>
            <person name="Gu J."/>
        </authorList>
    </citation>
    <scope>NUCLEOTIDE SEQUENCE [LARGE SCALE GENOMIC DNA]</scope>
</reference>
<sequence>MIRHLIIFAMVLLGTMLIDNDTWATAIGGCLLFVAGGMFGENEAKKENKLSDHLRKETKR</sequence>
<organism evidence="1 2">
    <name type="scientific">Salmonella phage GJL01</name>
    <dbReference type="NCBI Taxonomy" id="1965464"/>
    <lineage>
        <taxon>Viruses</taxon>
        <taxon>Duplodnaviria</taxon>
        <taxon>Heunggongvirae</taxon>
        <taxon>Uroviricota</taxon>
        <taxon>Caudoviricetes</taxon>
        <taxon>Drexlerviridae</taxon>
        <taxon>Tempevirinae</taxon>
        <taxon>Tlsvirus</taxon>
        <taxon>Tlsvirus YSP2</taxon>
    </lineage>
</organism>
<proteinExistence type="predicted"/>
<dbReference type="Proteomes" id="UP000222061">
    <property type="component" value="Genome"/>
</dbReference>